<dbReference type="CDD" id="cd00093">
    <property type="entry name" value="HTH_XRE"/>
    <property type="match status" value="1"/>
</dbReference>
<reference evidence="4 5" key="1">
    <citation type="submission" date="2021-03" db="EMBL/GenBank/DDBJ databases">
        <authorList>
            <person name="Gilmore M.S."/>
            <person name="Schwartzman J."/>
            <person name="Van Tyne D."/>
            <person name="Martin M."/>
            <person name="Earl A.M."/>
            <person name="Manson A.L."/>
            <person name="Straub T."/>
            <person name="Salamzade R."/>
            <person name="Saavedra J."/>
            <person name="Lebreton F."/>
            <person name="Prichula J."/>
            <person name="Schaufler K."/>
            <person name="Gaca A."/>
            <person name="Sgardioli B."/>
            <person name="Wagenaar J."/>
            <person name="Strong T."/>
        </authorList>
    </citation>
    <scope>NUCLEOTIDE SEQUENCE [LARGE SCALE GENOMIC DNA]</scope>
    <source>
        <strain evidence="4 5">665A</strain>
    </source>
</reference>
<evidence type="ECO:0000259" key="3">
    <source>
        <dbReference type="PROSITE" id="PS50943"/>
    </source>
</evidence>
<gene>
    <name evidence="4" type="ORF">JZO67_000264</name>
</gene>
<dbReference type="InterPro" id="IPR001387">
    <property type="entry name" value="Cro/C1-type_HTH"/>
</dbReference>
<dbReference type="Pfam" id="PF01381">
    <property type="entry name" value="HTH_3"/>
    <property type="match status" value="1"/>
</dbReference>
<dbReference type="PANTHER" id="PTHR46558">
    <property type="entry name" value="TRACRIPTIONAL REGULATORY PROTEIN-RELATED-RELATED"/>
    <property type="match status" value="1"/>
</dbReference>
<dbReference type="PANTHER" id="PTHR46558:SF15">
    <property type="entry name" value="HELIX-TURN-HELIX DOMAIN PROTEIN"/>
    <property type="match status" value="1"/>
</dbReference>
<organism evidence="4 5">
    <name type="scientific">Candidatus Enterococcus ferrettii</name>
    <dbReference type="NCBI Taxonomy" id="2815324"/>
    <lineage>
        <taxon>Bacteria</taxon>
        <taxon>Bacillati</taxon>
        <taxon>Bacillota</taxon>
        <taxon>Bacilli</taxon>
        <taxon>Lactobacillales</taxon>
        <taxon>Enterococcaceae</taxon>
        <taxon>Enterococcus</taxon>
    </lineage>
</organism>
<dbReference type="InterPro" id="IPR010982">
    <property type="entry name" value="Lambda_DNA-bd_dom_sf"/>
</dbReference>
<dbReference type="PROSITE" id="PS50943">
    <property type="entry name" value="HTH_CROC1"/>
    <property type="match status" value="1"/>
</dbReference>
<dbReference type="Proteomes" id="UP000664357">
    <property type="component" value="Unassembled WGS sequence"/>
</dbReference>
<evidence type="ECO:0000313" key="4">
    <source>
        <dbReference type="EMBL" id="MEO1768353.1"/>
    </source>
</evidence>
<dbReference type="Gene3D" id="1.10.260.40">
    <property type="entry name" value="lambda repressor-like DNA-binding domains"/>
    <property type="match status" value="1"/>
</dbReference>
<evidence type="ECO:0000313" key="5">
    <source>
        <dbReference type="Proteomes" id="UP000664357"/>
    </source>
</evidence>
<reference evidence="4 5" key="2">
    <citation type="submission" date="2024-02" db="EMBL/GenBank/DDBJ databases">
        <title>The Genome Sequence of Enterococcus sp. DIV0159.</title>
        <authorList>
            <person name="Earl A."/>
            <person name="Manson A."/>
            <person name="Gilmore M."/>
            <person name="Sanders J."/>
            <person name="Shea T."/>
            <person name="Howe W."/>
            <person name="Livny J."/>
            <person name="Cuomo C."/>
            <person name="Neafsey D."/>
            <person name="Birren B."/>
        </authorList>
    </citation>
    <scope>NUCLEOTIDE SEQUENCE [LARGE SCALE GENOMIC DNA]</scope>
    <source>
        <strain evidence="4 5">665A</strain>
    </source>
</reference>
<keyword evidence="5" id="KW-1185">Reference proteome</keyword>
<name>A0ABV0EI86_9ENTE</name>
<feature type="transmembrane region" description="Helical" evidence="2">
    <location>
        <begin position="152"/>
        <end position="170"/>
    </location>
</feature>
<keyword evidence="1" id="KW-0238">DNA-binding</keyword>
<comment type="caution">
    <text evidence="4">The sequence shown here is derived from an EMBL/GenBank/DDBJ whole genome shotgun (WGS) entry which is preliminary data.</text>
</comment>
<accession>A0ABV0EI86</accession>
<keyword evidence="2" id="KW-1133">Transmembrane helix</keyword>
<dbReference type="SMART" id="SM00530">
    <property type="entry name" value="HTH_XRE"/>
    <property type="match status" value="1"/>
</dbReference>
<keyword evidence="2" id="KW-0472">Membrane</keyword>
<feature type="transmembrane region" description="Helical" evidence="2">
    <location>
        <begin position="113"/>
        <end position="131"/>
    </location>
</feature>
<protein>
    <recommendedName>
        <fullName evidence="3">HTH cro/C1-type domain-containing protein</fullName>
    </recommendedName>
</protein>
<sequence>MKIGEQLKQNRLENNWTQAEVAEELFVSARSISNWENGRNMPDIESLIRLARLYRLSLDELLMEGSEMVEDLKKKEQAAQLSRILFFGPIMTSTLLLILMFILPSGLNRGCKFLIIAAAGTNFVPWLYLKMKIDRLKGREHDWEKEIRNSKIITFAALILILLFVAYLYTL</sequence>
<dbReference type="EMBL" id="JAFREL020000001">
    <property type="protein sequence ID" value="MEO1768353.1"/>
    <property type="molecule type" value="Genomic_DNA"/>
</dbReference>
<feature type="transmembrane region" description="Helical" evidence="2">
    <location>
        <begin position="84"/>
        <end position="107"/>
    </location>
</feature>
<evidence type="ECO:0000256" key="2">
    <source>
        <dbReference type="SAM" id="Phobius"/>
    </source>
</evidence>
<dbReference type="SUPFAM" id="SSF47413">
    <property type="entry name" value="lambda repressor-like DNA-binding domains"/>
    <property type="match status" value="1"/>
</dbReference>
<feature type="domain" description="HTH cro/C1-type" evidence="3">
    <location>
        <begin position="7"/>
        <end position="61"/>
    </location>
</feature>
<dbReference type="RefSeq" id="WP_207704148.1">
    <property type="nucleotide sequence ID" value="NZ_JAFREL020000001.1"/>
</dbReference>
<proteinExistence type="predicted"/>
<evidence type="ECO:0000256" key="1">
    <source>
        <dbReference type="ARBA" id="ARBA00023125"/>
    </source>
</evidence>
<keyword evidence="2" id="KW-0812">Transmembrane</keyword>